<evidence type="ECO:0000313" key="2">
    <source>
        <dbReference type="Proteomes" id="UP001157418"/>
    </source>
</evidence>
<dbReference type="Proteomes" id="UP001157418">
    <property type="component" value="Unassembled WGS sequence"/>
</dbReference>
<proteinExistence type="predicted"/>
<dbReference type="AlphaFoldDB" id="A0AAU9NTH3"/>
<keyword evidence="2" id="KW-1185">Reference proteome</keyword>
<name>A0AAU9NTH3_9ASTR</name>
<gene>
    <name evidence="1" type="ORF">LVIROSA_LOCUS27297</name>
</gene>
<evidence type="ECO:0000313" key="1">
    <source>
        <dbReference type="EMBL" id="CAH1441218.1"/>
    </source>
</evidence>
<organism evidence="1 2">
    <name type="scientific">Lactuca virosa</name>
    <dbReference type="NCBI Taxonomy" id="75947"/>
    <lineage>
        <taxon>Eukaryota</taxon>
        <taxon>Viridiplantae</taxon>
        <taxon>Streptophyta</taxon>
        <taxon>Embryophyta</taxon>
        <taxon>Tracheophyta</taxon>
        <taxon>Spermatophyta</taxon>
        <taxon>Magnoliopsida</taxon>
        <taxon>eudicotyledons</taxon>
        <taxon>Gunneridae</taxon>
        <taxon>Pentapetalae</taxon>
        <taxon>asterids</taxon>
        <taxon>campanulids</taxon>
        <taxon>Asterales</taxon>
        <taxon>Asteraceae</taxon>
        <taxon>Cichorioideae</taxon>
        <taxon>Cichorieae</taxon>
        <taxon>Lactucinae</taxon>
        <taxon>Lactuca</taxon>
    </lineage>
</organism>
<accession>A0AAU9NTH3</accession>
<comment type="caution">
    <text evidence="1">The sequence shown here is derived from an EMBL/GenBank/DDBJ whole genome shotgun (WGS) entry which is preliminary data.</text>
</comment>
<protein>
    <submittedName>
        <fullName evidence="1">Uncharacterized protein</fullName>
    </submittedName>
</protein>
<reference evidence="1 2" key="1">
    <citation type="submission" date="2022-01" db="EMBL/GenBank/DDBJ databases">
        <authorList>
            <person name="Xiong W."/>
            <person name="Schranz E."/>
        </authorList>
    </citation>
    <scope>NUCLEOTIDE SEQUENCE [LARGE SCALE GENOMIC DNA]</scope>
</reference>
<sequence>MVFPSSETVHRCAAELSAAATVTLSLSSPEDSFPLLWSAICHLEGLLCRVDALAAVRTVVTLLLFPSDNCLREAIVGSPTTPCDSDDGPEAGAEVTMVFPSYETVHRCAAELPATATVTLSLSSPEDSFPLLRSAICHLEGLLCRVDAPAAVRTIVTLLLFPS</sequence>
<dbReference type="EMBL" id="CAKMRJ010005412">
    <property type="protein sequence ID" value="CAH1441218.1"/>
    <property type="molecule type" value="Genomic_DNA"/>
</dbReference>